<evidence type="ECO:0000256" key="4">
    <source>
        <dbReference type="ARBA" id="ARBA00022964"/>
    </source>
</evidence>
<reference evidence="7" key="1">
    <citation type="submission" date="2020-04" db="EMBL/GenBank/DDBJ databases">
        <authorList>
            <person name="Alioto T."/>
            <person name="Alioto T."/>
            <person name="Gomez Garrido J."/>
        </authorList>
    </citation>
    <scope>NUCLEOTIDE SEQUENCE</scope>
    <source>
        <strain evidence="7">A484AB</strain>
    </source>
</reference>
<dbReference type="Pfam" id="PF06155">
    <property type="entry name" value="GBBH-like_N"/>
    <property type="match status" value="1"/>
</dbReference>
<dbReference type="GO" id="GO:0051213">
    <property type="term" value="F:dioxygenase activity"/>
    <property type="evidence" value="ECO:0007669"/>
    <property type="project" value="UniProtKB-KW"/>
</dbReference>
<accession>A0A7D9LV00</accession>
<dbReference type="AlphaFoldDB" id="A0A7D9LV00"/>
<name>A0A7D9LV00_PARCT</name>
<evidence type="ECO:0000256" key="3">
    <source>
        <dbReference type="ARBA" id="ARBA00022723"/>
    </source>
</evidence>
<comment type="similarity">
    <text evidence="2">Belongs to the gamma-BBH/TMLD family.</text>
</comment>
<dbReference type="InterPro" id="IPR010376">
    <property type="entry name" value="GBBH-like_N"/>
</dbReference>
<dbReference type="OrthoDB" id="406634at2759"/>
<protein>
    <submittedName>
        <fullName evidence="7">Uncharacterized protein</fullName>
    </submittedName>
</protein>
<keyword evidence="3" id="KW-0479">Metal-binding</keyword>
<organism evidence="7 8">
    <name type="scientific">Paramuricea clavata</name>
    <name type="common">Red gorgonian</name>
    <name type="synonym">Violescent sea-whip</name>
    <dbReference type="NCBI Taxonomy" id="317549"/>
    <lineage>
        <taxon>Eukaryota</taxon>
        <taxon>Metazoa</taxon>
        <taxon>Cnidaria</taxon>
        <taxon>Anthozoa</taxon>
        <taxon>Octocorallia</taxon>
        <taxon>Malacalcyonacea</taxon>
        <taxon>Plexauridae</taxon>
        <taxon>Paramuricea</taxon>
    </lineage>
</organism>
<keyword evidence="8" id="KW-1185">Reference proteome</keyword>
<evidence type="ECO:0000313" key="7">
    <source>
        <dbReference type="EMBL" id="CAB4039469.1"/>
    </source>
</evidence>
<evidence type="ECO:0000256" key="6">
    <source>
        <dbReference type="ARBA" id="ARBA00023004"/>
    </source>
</evidence>
<dbReference type="GO" id="GO:0046872">
    <property type="term" value="F:metal ion binding"/>
    <property type="evidence" value="ECO:0007669"/>
    <property type="project" value="UniProtKB-KW"/>
</dbReference>
<dbReference type="Gene3D" id="3.30.2020.30">
    <property type="match status" value="1"/>
</dbReference>
<keyword evidence="6" id="KW-0408">Iron</keyword>
<keyword evidence="5" id="KW-0560">Oxidoreductase</keyword>
<dbReference type="EMBL" id="CACRXK020025425">
    <property type="protein sequence ID" value="CAB4039469.1"/>
    <property type="molecule type" value="Genomic_DNA"/>
</dbReference>
<evidence type="ECO:0000256" key="2">
    <source>
        <dbReference type="ARBA" id="ARBA00008654"/>
    </source>
</evidence>
<gene>
    <name evidence="7" type="ORF">PACLA_8A054342</name>
</gene>
<sequence>MLRFVARQLFRKNQGLSSATRLSSSQPVAQSISQNNDQFLAVQWNDGKVDEFPHFYLRENCSCSQCFQPLKNARHMFAPKELDLNVAVESANINSSQLNVKWSDGHNSIYSSESLQTLRYVTLCLNTYNLELNI</sequence>
<dbReference type="FunFam" id="3.30.2020.30:FF:000002">
    <property type="entry name" value="Putative gamma-butyrobetaine dioxygenase"/>
    <property type="match status" value="1"/>
</dbReference>
<keyword evidence="4" id="KW-0223">Dioxygenase</keyword>
<proteinExistence type="inferred from homology"/>
<evidence type="ECO:0000256" key="1">
    <source>
        <dbReference type="ARBA" id="ARBA00001954"/>
    </source>
</evidence>
<evidence type="ECO:0000256" key="5">
    <source>
        <dbReference type="ARBA" id="ARBA00023002"/>
    </source>
</evidence>
<comment type="cofactor">
    <cofactor evidence="1">
        <name>Fe(2+)</name>
        <dbReference type="ChEBI" id="CHEBI:29033"/>
    </cofactor>
</comment>
<comment type="caution">
    <text evidence="7">The sequence shown here is derived from an EMBL/GenBank/DDBJ whole genome shotgun (WGS) entry which is preliminary data.</text>
</comment>
<dbReference type="Proteomes" id="UP001152795">
    <property type="component" value="Unassembled WGS sequence"/>
</dbReference>
<dbReference type="InterPro" id="IPR038492">
    <property type="entry name" value="GBBH-like_N_sf"/>
</dbReference>
<evidence type="ECO:0000313" key="8">
    <source>
        <dbReference type="Proteomes" id="UP001152795"/>
    </source>
</evidence>